<evidence type="ECO:0000256" key="7">
    <source>
        <dbReference type="ARBA" id="ARBA00022737"/>
    </source>
</evidence>
<dbReference type="PROSITE" id="PS51450">
    <property type="entry name" value="LRR"/>
    <property type="match status" value="1"/>
</dbReference>
<dbReference type="Proteomes" id="UP001172457">
    <property type="component" value="Chromosome 4"/>
</dbReference>
<dbReference type="InterPro" id="IPR055414">
    <property type="entry name" value="LRR_R13L4/SHOC2-like"/>
</dbReference>
<evidence type="ECO:0008006" key="17">
    <source>
        <dbReference type="Google" id="ProtNLM"/>
    </source>
</evidence>
<dbReference type="GO" id="GO:0006952">
    <property type="term" value="P:defense response"/>
    <property type="evidence" value="ECO:0007669"/>
    <property type="project" value="UniProtKB-ARBA"/>
</dbReference>
<name>A0AA38WIG0_9ASTR</name>
<dbReference type="Pfam" id="PF13855">
    <property type="entry name" value="LRR_8"/>
    <property type="match status" value="2"/>
</dbReference>
<evidence type="ECO:0000256" key="11">
    <source>
        <dbReference type="SAM" id="Phobius"/>
    </source>
</evidence>
<dbReference type="Gene3D" id="3.80.10.10">
    <property type="entry name" value="Ribonuclease Inhibitor"/>
    <property type="match status" value="4"/>
</dbReference>
<evidence type="ECO:0000256" key="2">
    <source>
        <dbReference type="ARBA" id="ARBA00009592"/>
    </source>
</evidence>
<keyword evidence="7" id="KW-0677">Repeat</keyword>
<dbReference type="Pfam" id="PF08263">
    <property type="entry name" value="LRRNT_2"/>
    <property type="match status" value="1"/>
</dbReference>
<evidence type="ECO:0000256" key="4">
    <source>
        <dbReference type="ARBA" id="ARBA00022614"/>
    </source>
</evidence>
<proteinExistence type="inferred from homology"/>
<evidence type="ECO:0000256" key="5">
    <source>
        <dbReference type="ARBA" id="ARBA00022692"/>
    </source>
</evidence>
<keyword evidence="5 11" id="KW-0812">Transmembrane</keyword>
<evidence type="ECO:0000256" key="10">
    <source>
        <dbReference type="ARBA" id="ARBA00023180"/>
    </source>
</evidence>
<keyword evidence="9 11" id="KW-0472">Membrane</keyword>
<dbReference type="FunFam" id="3.80.10.10:FF:000095">
    <property type="entry name" value="LRR receptor-like serine/threonine-protein kinase GSO1"/>
    <property type="match status" value="1"/>
</dbReference>
<keyword evidence="8 11" id="KW-1133">Transmembrane helix</keyword>
<feature type="domain" description="Disease resistance R13L4/SHOC-2-like LRR" evidence="14">
    <location>
        <begin position="107"/>
        <end position="346"/>
    </location>
</feature>
<dbReference type="FunFam" id="3.80.10.10:FF:000275">
    <property type="entry name" value="Leucine-rich repeat receptor-like protein kinase"/>
    <property type="match status" value="1"/>
</dbReference>
<evidence type="ECO:0000256" key="8">
    <source>
        <dbReference type="ARBA" id="ARBA00022989"/>
    </source>
</evidence>
<feature type="signal peptide" evidence="12">
    <location>
        <begin position="1"/>
        <end position="20"/>
    </location>
</feature>
<comment type="caution">
    <text evidence="15">The sequence shown here is derived from an EMBL/GenBank/DDBJ whole genome shotgun (WGS) entry which is preliminary data.</text>
</comment>
<evidence type="ECO:0000313" key="16">
    <source>
        <dbReference type="Proteomes" id="UP001172457"/>
    </source>
</evidence>
<gene>
    <name evidence="15" type="ORF">OSB04_017535</name>
</gene>
<dbReference type="PANTHER" id="PTHR48063">
    <property type="entry name" value="LRR RECEPTOR-LIKE KINASE"/>
    <property type="match status" value="1"/>
</dbReference>
<evidence type="ECO:0000256" key="1">
    <source>
        <dbReference type="ARBA" id="ARBA00004251"/>
    </source>
</evidence>
<keyword evidence="4" id="KW-0433">Leucine-rich repeat</keyword>
<reference evidence="15" key="1">
    <citation type="submission" date="2023-03" db="EMBL/GenBank/DDBJ databases">
        <title>Chromosome-scale reference genome and RAD-based genetic map of yellow starthistle (Centaurea solstitialis) reveal putative structural variation and QTLs associated with invader traits.</title>
        <authorList>
            <person name="Reatini B."/>
            <person name="Cang F.A."/>
            <person name="Jiang Q."/>
            <person name="Mckibben M.T.W."/>
            <person name="Barker M.S."/>
            <person name="Rieseberg L.H."/>
            <person name="Dlugosch K.M."/>
        </authorList>
    </citation>
    <scope>NUCLEOTIDE SEQUENCE</scope>
    <source>
        <strain evidence="15">CAN-66</strain>
        <tissue evidence="15">Leaf</tissue>
    </source>
</reference>
<dbReference type="FunFam" id="3.80.10.10:FF:000213">
    <property type="entry name" value="Tyrosine-sulfated glycopeptide receptor 1"/>
    <property type="match status" value="1"/>
</dbReference>
<evidence type="ECO:0000256" key="12">
    <source>
        <dbReference type="SAM" id="SignalP"/>
    </source>
</evidence>
<dbReference type="Pfam" id="PF00560">
    <property type="entry name" value="LRR_1"/>
    <property type="match status" value="5"/>
</dbReference>
<organism evidence="15 16">
    <name type="scientific">Centaurea solstitialis</name>
    <name type="common">yellow star-thistle</name>
    <dbReference type="NCBI Taxonomy" id="347529"/>
    <lineage>
        <taxon>Eukaryota</taxon>
        <taxon>Viridiplantae</taxon>
        <taxon>Streptophyta</taxon>
        <taxon>Embryophyta</taxon>
        <taxon>Tracheophyta</taxon>
        <taxon>Spermatophyta</taxon>
        <taxon>Magnoliopsida</taxon>
        <taxon>eudicotyledons</taxon>
        <taxon>Gunneridae</taxon>
        <taxon>Pentapetalae</taxon>
        <taxon>asterids</taxon>
        <taxon>campanulids</taxon>
        <taxon>Asterales</taxon>
        <taxon>Asteraceae</taxon>
        <taxon>Carduoideae</taxon>
        <taxon>Cardueae</taxon>
        <taxon>Centaureinae</taxon>
        <taxon>Centaurea</taxon>
    </lineage>
</organism>
<dbReference type="GO" id="GO:0051707">
    <property type="term" value="P:response to other organism"/>
    <property type="evidence" value="ECO:0007669"/>
    <property type="project" value="UniProtKB-ARBA"/>
</dbReference>
<dbReference type="SUPFAM" id="SSF52058">
    <property type="entry name" value="L domain-like"/>
    <property type="match status" value="3"/>
</dbReference>
<dbReference type="InterPro" id="IPR032675">
    <property type="entry name" value="LRR_dom_sf"/>
</dbReference>
<evidence type="ECO:0000259" key="14">
    <source>
        <dbReference type="Pfam" id="PF23598"/>
    </source>
</evidence>
<dbReference type="AlphaFoldDB" id="A0AA38WIG0"/>
<evidence type="ECO:0000256" key="9">
    <source>
        <dbReference type="ARBA" id="ARBA00023136"/>
    </source>
</evidence>
<comment type="subcellular location">
    <subcellularLocation>
        <location evidence="1">Cell membrane</location>
        <topology evidence="1">Single-pass type I membrane protein</topology>
    </subcellularLocation>
</comment>
<feature type="chain" id="PRO_5041298739" description="Leucine-rich repeat-containing N-terminal plant-type domain-containing protein" evidence="12">
    <location>
        <begin position="21"/>
        <end position="979"/>
    </location>
</feature>
<dbReference type="InterPro" id="IPR046956">
    <property type="entry name" value="RLP23-like"/>
</dbReference>
<dbReference type="InterPro" id="IPR001611">
    <property type="entry name" value="Leu-rich_rpt"/>
</dbReference>
<dbReference type="PANTHER" id="PTHR48063:SF103">
    <property type="entry name" value="LEUCINE-RICH RECEPTOR-LIKE KINASE FAMILY PROTEIN"/>
    <property type="match status" value="1"/>
</dbReference>
<comment type="similarity">
    <text evidence="2">Belongs to the RLP family.</text>
</comment>
<protein>
    <recommendedName>
        <fullName evidence="17">Leucine-rich repeat-containing N-terminal plant-type domain-containing protein</fullName>
    </recommendedName>
</protein>
<dbReference type="EMBL" id="JARYMX010000004">
    <property type="protein sequence ID" value="KAJ9553490.1"/>
    <property type="molecule type" value="Genomic_DNA"/>
</dbReference>
<evidence type="ECO:0000256" key="6">
    <source>
        <dbReference type="ARBA" id="ARBA00022729"/>
    </source>
</evidence>
<evidence type="ECO:0000259" key="13">
    <source>
        <dbReference type="Pfam" id="PF08263"/>
    </source>
</evidence>
<keyword evidence="10" id="KW-0325">Glycoprotein</keyword>
<dbReference type="PRINTS" id="PR00019">
    <property type="entry name" value="LEURICHRPT"/>
</dbReference>
<dbReference type="SMART" id="SM00365">
    <property type="entry name" value="LRR_SD22"/>
    <property type="match status" value="6"/>
</dbReference>
<accession>A0AA38WIG0</accession>
<evidence type="ECO:0000313" key="15">
    <source>
        <dbReference type="EMBL" id="KAJ9553490.1"/>
    </source>
</evidence>
<dbReference type="SMART" id="SM00369">
    <property type="entry name" value="LRR_TYP"/>
    <property type="match status" value="9"/>
</dbReference>
<evidence type="ECO:0000256" key="3">
    <source>
        <dbReference type="ARBA" id="ARBA00022475"/>
    </source>
</evidence>
<dbReference type="InterPro" id="IPR003591">
    <property type="entry name" value="Leu-rich_rpt_typical-subtyp"/>
</dbReference>
<sequence length="979" mass="108652">MYHHVLFIILLICLETTIVATSLGNQLVAIAGGGEDVVNKCFDKEIHALLDFKASLEDPLGQLSTWIPGDDNCCKWSGVTCNNQTRHVTKIDLSSNLFTGLTGLQGQVNPSLLNLTYLSYIDLSFNSFHGTILNFIGSMTRLSYLDLSFNSFHGTIPNSIGSMTRLTRLALSSNSFNGTIPTSIGFLTKLKYLDLGDNSLHGTIPLELGNLTNLRTLILGQLPRCKVENLDWLSNVSHLQYLDMEKISLAKANHWVDIISSLPKLSFLNLRGCNLSEVMYPRSSFVNSSSSIGFLGLGSNNLNSSMYQWLFSLTSDELLFLDLSGNKLDGIPKYLGNLCSLTSLSLDDNPVVAKFADFLNKLSGCTTVTLQMLDVSYNQLTGSLSDEIHKFSSLQSLVLSHNLLNGTMSGEVWELPNLDTLDVSSNSLIISQNRGKSELGNIDLSNNSLKVIPSKDHTLIVSYIKRIDLSGCKVGPLFPKWLQTHKNLTHLNVANARISDTIPVEFWKTWPSQLKYLNLSSNNVSGKVVDLSSNFDLYATIDLRSNNFYGPIPNVPPTLRSLNLSKNKFYGGISFLCQIVDGFLLFLDLSHNSLTGPIPDCLWHFKELKVLNLGYNNLSGRLPASIGYLVQLEVLHLYSNNLSEELPLALKNCTNLNFMYVGANKFSGNVPDWIGENLTRLYALSLRSNNFFGPIPLQLCQLVNLQILDLSMNNLHGTIPSCVNNLNAIVKGRYLQSQNIHYPLVYNVNVTLLDISFDYVDNGMIAWQGNEREFTSNLGLLMSIDLSRNNLTGRIPNEVVDLHELVALNLSKNALVGEIPRKIGEMKKLLTLDLSRNNLSGAIPSSMSQMASLSYLDMSHNNLSGKIPSSTQLQSFPPSWYSGNVGLCGPPILKNCPEDVVPPILHESENGKEGTDELQRWFFIGGATGFAIGFWMACGALLLNYRGRRAFFHLVDYVKDWIYVKVVVFLRKWERVAHA</sequence>
<dbReference type="GO" id="GO:0005886">
    <property type="term" value="C:plasma membrane"/>
    <property type="evidence" value="ECO:0007669"/>
    <property type="project" value="UniProtKB-SubCell"/>
</dbReference>
<keyword evidence="3" id="KW-1003">Cell membrane</keyword>
<keyword evidence="16" id="KW-1185">Reference proteome</keyword>
<keyword evidence="6 12" id="KW-0732">Signal</keyword>
<feature type="domain" description="Leucine-rich repeat-containing N-terminal plant-type" evidence="13">
    <location>
        <begin position="44"/>
        <end position="82"/>
    </location>
</feature>
<dbReference type="InterPro" id="IPR013210">
    <property type="entry name" value="LRR_N_plant-typ"/>
</dbReference>
<feature type="transmembrane region" description="Helical" evidence="11">
    <location>
        <begin position="921"/>
        <end position="943"/>
    </location>
</feature>
<dbReference type="Pfam" id="PF23598">
    <property type="entry name" value="LRR_14"/>
    <property type="match status" value="1"/>
</dbReference>